<dbReference type="EMBL" id="CAJVQB010006652">
    <property type="protein sequence ID" value="CAG8688802.1"/>
    <property type="molecule type" value="Genomic_DNA"/>
</dbReference>
<proteinExistence type="predicted"/>
<evidence type="ECO:0000313" key="2">
    <source>
        <dbReference type="Proteomes" id="UP000789901"/>
    </source>
</evidence>
<comment type="caution">
    <text evidence="1">The sequence shown here is derived from an EMBL/GenBank/DDBJ whole genome shotgun (WGS) entry which is preliminary data.</text>
</comment>
<accession>A0ABN7UYG3</accession>
<reference evidence="1 2" key="1">
    <citation type="submission" date="2021-06" db="EMBL/GenBank/DDBJ databases">
        <authorList>
            <person name="Kallberg Y."/>
            <person name="Tangrot J."/>
            <person name="Rosling A."/>
        </authorList>
    </citation>
    <scope>NUCLEOTIDE SEQUENCE [LARGE SCALE GENOMIC DNA]</scope>
    <source>
        <strain evidence="1 2">120-4 pot B 10/14</strain>
    </source>
</reference>
<feature type="non-terminal residue" evidence="1">
    <location>
        <position position="44"/>
    </location>
</feature>
<keyword evidence="2" id="KW-1185">Reference proteome</keyword>
<organism evidence="1 2">
    <name type="scientific">Gigaspora margarita</name>
    <dbReference type="NCBI Taxonomy" id="4874"/>
    <lineage>
        <taxon>Eukaryota</taxon>
        <taxon>Fungi</taxon>
        <taxon>Fungi incertae sedis</taxon>
        <taxon>Mucoromycota</taxon>
        <taxon>Glomeromycotina</taxon>
        <taxon>Glomeromycetes</taxon>
        <taxon>Diversisporales</taxon>
        <taxon>Gigasporaceae</taxon>
        <taxon>Gigaspora</taxon>
    </lineage>
</organism>
<dbReference type="Proteomes" id="UP000789901">
    <property type="component" value="Unassembled WGS sequence"/>
</dbReference>
<evidence type="ECO:0000313" key="1">
    <source>
        <dbReference type="EMBL" id="CAG8688802.1"/>
    </source>
</evidence>
<sequence length="44" mass="5079">MAHVVRVGDTIIIEVQQRDLRTDDVGIISIRPFALCRFQGVHFR</sequence>
<gene>
    <name evidence="1" type="ORF">GMARGA_LOCUS11375</name>
</gene>
<name>A0ABN7UYG3_GIGMA</name>
<protein>
    <submittedName>
        <fullName evidence="1">39444_t:CDS:1</fullName>
    </submittedName>
</protein>